<evidence type="ECO:0000313" key="3">
    <source>
        <dbReference type="EMBL" id="TWT85611.1"/>
    </source>
</evidence>
<evidence type="ECO:0000256" key="1">
    <source>
        <dbReference type="SAM" id="Coils"/>
    </source>
</evidence>
<keyword evidence="4" id="KW-1185">Reference proteome</keyword>
<feature type="coiled-coil region" evidence="1">
    <location>
        <begin position="171"/>
        <end position="205"/>
    </location>
</feature>
<dbReference type="OrthoDB" id="285451at2"/>
<proteinExistence type="predicted"/>
<dbReference type="EMBL" id="SJPO01000001">
    <property type="protein sequence ID" value="TWT85611.1"/>
    <property type="molecule type" value="Genomic_DNA"/>
</dbReference>
<organism evidence="3 4">
    <name type="scientific">Posidoniimonas polymericola</name>
    <dbReference type="NCBI Taxonomy" id="2528002"/>
    <lineage>
        <taxon>Bacteria</taxon>
        <taxon>Pseudomonadati</taxon>
        <taxon>Planctomycetota</taxon>
        <taxon>Planctomycetia</taxon>
        <taxon>Pirellulales</taxon>
        <taxon>Lacipirellulaceae</taxon>
        <taxon>Posidoniimonas</taxon>
    </lineage>
</organism>
<reference evidence="3 4" key="1">
    <citation type="submission" date="2019-02" db="EMBL/GenBank/DDBJ databases">
        <title>Deep-cultivation of Planctomycetes and their phenomic and genomic characterization uncovers novel biology.</title>
        <authorList>
            <person name="Wiegand S."/>
            <person name="Jogler M."/>
            <person name="Boedeker C."/>
            <person name="Pinto D."/>
            <person name="Vollmers J."/>
            <person name="Rivas-Marin E."/>
            <person name="Kohn T."/>
            <person name="Peeters S.H."/>
            <person name="Heuer A."/>
            <person name="Rast P."/>
            <person name="Oberbeckmann S."/>
            <person name="Bunk B."/>
            <person name="Jeske O."/>
            <person name="Meyerdierks A."/>
            <person name="Storesund J.E."/>
            <person name="Kallscheuer N."/>
            <person name="Luecker S."/>
            <person name="Lage O.M."/>
            <person name="Pohl T."/>
            <person name="Merkel B.J."/>
            <person name="Hornburger P."/>
            <person name="Mueller R.-W."/>
            <person name="Bruemmer F."/>
            <person name="Labrenz M."/>
            <person name="Spormann A.M."/>
            <person name="Op Den Camp H."/>
            <person name="Overmann J."/>
            <person name="Amann R."/>
            <person name="Jetten M.S.M."/>
            <person name="Mascher T."/>
            <person name="Medema M.H."/>
            <person name="Devos D.P."/>
            <person name="Kaster A.-K."/>
            <person name="Ovreas L."/>
            <person name="Rohde M."/>
            <person name="Galperin M.Y."/>
            <person name="Jogler C."/>
        </authorList>
    </citation>
    <scope>NUCLEOTIDE SEQUENCE [LARGE SCALE GENOMIC DNA]</scope>
    <source>
        <strain evidence="3 4">Pla123a</strain>
    </source>
</reference>
<sequence length="219" mass="22610">MQTILSRRGSALRRRGTSVVEFALTAPVLFALVFAAVEFGRANMLLHTTAIAATEGARRGIIAGVTAEECHQAAINELQMLGIKDALIMVHPEVITDQTEMITVGVRVPINTANSYLTPRFFLDDSVIKVVSITREAKSGAEAAALADNFNQLVADALNEGLGKKLGKGAEKDAKAAAKAAEKAAKAAEKAAAEAAKAAEKAAADAAKSAAKAAKGGGK</sequence>
<dbReference type="RefSeq" id="WP_146583866.1">
    <property type="nucleotide sequence ID" value="NZ_SJPO01000001.1"/>
</dbReference>
<dbReference type="Proteomes" id="UP000318478">
    <property type="component" value="Unassembled WGS sequence"/>
</dbReference>
<evidence type="ECO:0000313" key="4">
    <source>
        <dbReference type="Proteomes" id="UP000318478"/>
    </source>
</evidence>
<protein>
    <submittedName>
        <fullName evidence="3">TadE-like protein</fullName>
    </submittedName>
</protein>
<dbReference type="Pfam" id="PF07811">
    <property type="entry name" value="TadE"/>
    <property type="match status" value="1"/>
</dbReference>
<comment type="caution">
    <text evidence="3">The sequence shown here is derived from an EMBL/GenBank/DDBJ whole genome shotgun (WGS) entry which is preliminary data.</text>
</comment>
<feature type="domain" description="TadE-like" evidence="2">
    <location>
        <begin position="16"/>
        <end position="58"/>
    </location>
</feature>
<name>A0A5C5ZFI3_9BACT</name>
<gene>
    <name evidence="3" type="ORF">Pla123a_04180</name>
</gene>
<keyword evidence="1" id="KW-0175">Coiled coil</keyword>
<evidence type="ECO:0000259" key="2">
    <source>
        <dbReference type="Pfam" id="PF07811"/>
    </source>
</evidence>
<accession>A0A5C5ZFI3</accession>
<dbReference type="AlphaFoldDB" id="A0A5C5ZFI3"/>
<dbReference type="InterPro" id="IPR012495">
    <property type="entry name" value="TadE-like_dom"/>
</dbReference>